<feature type="signal peptide" evidence="1">
    <location>
        <begin position="1"/>
        <end position="21"/>
    </location>
</feature>
<feature type="chain" id="PRO_5015483494" description="DUF4890 domain-containing protein" evidence="1">
    <location>
        <begin position="22"/>
        <end position="126"/>
    </location>
</feature>
<dbReference type="EMBL" id="QEAS01000001">
    <property type="protein sequence ID" value="PWG82693.1"/>
    <property type="molecule type" value="Genomic_DNA"/>
</dbReference>
<sequence>MKKLTTLILCLLVASAVSLRAQTKMTDEQRQEALAKYGEFKAKLNLSEQQKKKVDAVNAEFAEGLSALRSSGDSKMAKYRKFSTLRSKRDAQMKEILDEDQYKEYKKFQAEMKEDFKNNRKSGSKN</sequence>
<evidence type="ECO:0000256" key="1">
    <source>
        <dbReference type="SAM" id="SignalP"/>
    </source>
</evidence>
<proteinExistence type="predicted"/>
<organism evidence="2 3">
    <name type="scientific">Pararcticibacter amylolyticus</name>
    <dbReference type="NCBI Taxonomy" id="2173175"/>
    <lineage>
        <taxon>Bacteria</taxon>
        <taxon>Pseudomonadati</taxon>
        <taxon>Bacteroidota</taxon>
        <taxon>Sphingobacteriia</taxon>
        <taxon>Sphingobacteriales</taxon>
        <taxon>Sphingobacteriaceae</taxon>
        <taxon>Pararcticibacter</taxon>
    </lineage>
</organism>
<dbReference type="Proteomes" id="UP000245647">
    <property type="component" value="Unassembled WGS sequence"/>
</dbReference>
<reference evidence="2 3" key="1">
    <citation type="submission" date="2018-04" db="EMBL/GenBank/DDBJ databases">
        <title>Pedobacter chongqingensis sp. nov., isolated from a rottenly hemp rope.</title>
        <authorList>
            <person name="Cai Y."/>
        </authorList>
    </citation>
    <scope>NUCLEOTIDE SEQUENCE [LARGE SCALE GENOMIC DNA]</scope>
    <source>
        <strain evidence="2 3">FJ4-8</strain>
    </source>
</reference>
<protein>
    <recommendedName>
        <fullName evidence="4">DUF4890 domain-containing protein</fullName>
    </recommendedName>
</protein>
<dbReference type="RefSeq" id="WP_109414111.1">
    <property type="nucleotide sequence ID" value="NZ_QEAS01000001.1"/>
</dbReference>
<dbReference type="AlphaFoldDB" id="A0A2U2PMR1"/>
<keyword evidence="3" id="KW-1185">Reference proteome</keyword>
<evidence type="ECO:0008006" key="4">
    <source>
        <dbReference type="Google" id="ProtNLM"/>
    </source>
</evidence>
<gene>
    <name evidence="2" type="ORF">DDR33_02230</name>
</gene>
<evidence type="ECO:0000313" key="2">
    <source>
        <dbReference type="EMBL" id="PWG82693.1"/>
    </source>
</evidence>
<name>A0A2U2PMR1_9SPHI</name>
<dbReference type="OrthoDB" id="799449at2"/>
<evidence type="ECO:0000313" key="3">
    <source>
        <dbReference type="Proteomes" id="UP000245647"/>
    </source>
</evidence>
<accession>A0A2U2PMR1</accession>
<keyword evidence="1" id="KW-0732">Signal</keyword>
<comment type="caution">
    <text evidence="2">The sequence shown here is derived from an EMBL/GenBank/DDBJ whole genome shotgun (WGS) entry which is preliminary data.</text>
</comment>